<reference evidence="2" key="1">
    <citation type="journal article" date="2023" name="G3 (Bethesda)">
        <title>A reference genome for the long-term kleptoplast-retaining sea slug Elysia crispata morphotype clarki.</title>
        <authorList>
            <person name="Eastman K.E."/>
            <person name="Pendleton A.L."/>
            <person name="Shaikh M.A."/>
            <person name="Suttiyut T."/>
            <person name="Ogas R."/>
            <person name="Tomko P."/>
            <person name="Gavelis G."/>
            <person name="Widhalm J.R."/>
            <person name="Wisecaver J.H."/>
        </authorList>
    </citation>
    <scope>NUCLEOTIDE SEQUENCE</scope>
    <source>
        <strain evidence="2">ECLA1</strain>
    </source>
</reference>
<gene>
    <name evidence="2" type="ORF">RRG08_065041</name>
</gene>
<evidence type="ECO:0000256" key="1">
    <source>
        <dbReference type="SAM" id="MobiDB-lite"/>
    </source>
</evidence>
<proteinExistence type="predicted"/>
<organism evidence="2 3">
    <name type="scientific">Elysia crispata</name>
    <name type="common">lettuce slug</name>
    <dbReference type="NCBI Taxonomy" id="231223"/>
    <lineage>
        <taxon>Eukaryota</taxon>
        <taxon>Metazoa</taxon>
        <taxon>Spiralia</taxon>
        <taxon>Lophotrochozoa</taxon>
        <taxon>Mollusca</taxon>
        <taxon>Gastropoda</taxon>
        <taxon>Heterobranchia</taxon>
        <taxon>Euthyneura</taxon>
        <taxon>Panpulmonata</taxon>
        <taxon>Sacoglossa</taxon>
        <taxon>Placobranchoidea</taxon>
        <taxon>Plakobranchidae</taxon>
        <taxon>Elysia</taxon>
    </lineage>
</organism>
<protein>
    <submittedName>
        <fullName evidence="2">Uncharacterized protein</fullName>
    </submittedName>
</protein>
<feature type="compositionally biased region" description="Polar residues" evidence="1">
    <location>
        <begin position="1"/>
        <end position="10"/>
    </location>
</feature>
<evidence type="ECO:0000313" key="3">
    <source>
        <dbReference type="Proteomes" id="UP001283361"/>
    </source>
</evidence>
<keyword evidence="3" id="KW-1185">Reference proteome</keyword>
<dbReference type="Proteomes" id="UP001283361">
    <property type="component" value="Unassembled WGS sequence"/>
</dbReference>
<accession>A0AAE0YXV7</accession>
<feature type="region of interest" description="Disordered" evidence="1">
    <location>
        <begin position="1"/>
        <end position="27"/>
    </location>
</feature>
<dbReference type="EMBL" id="JAWDGP010005164">
    <property type="protein sequence ID" value="KAK3759125.1"/>
    <property type="molecule type" value="Genomic_DNA"/>
</dbReference>
<evidence type="ECO:0000313" key="2">
    <source>
        <dbReference type="EMBL" id="KAK3759125.1"/>
    </source>
</evidence>
<name>A0AAE0YXV7_9GAST</name>
<comment type="caution">
    <text evidence="2">The sequence shown here is derived from an EMBL/GenBank/DDBJ whole genome shotgun (WGS) entry which is preliminary data.</text>
</comment>
<sequence>MGASKGTNSGKGSGRVTKCDRLNSGPSRFDQTETVELRYLWRGSVYLHGTTSLETFQHPSFVWSRQNSSHAQIV</sequence>
<dbReference type="AlphaFoldDB" id="A0AAE0YXV7"/>